<proteinExistence type="predicted"/>
<dbReference type="InterPro" id="IPR000086">
    <property type="entry name" value="NUDIX_hydrolase_dom"/>
</dbReference>
<feature type="domain" description="Nudix hydrolase" evidence="1">
    <location>
        <begin position="48"/>
        <end position="249"/>
    </location>
</feature>
<accession>A0A7W9ENX7</accession>
<reference evidence="2 3" key="1">
    <citation type="submission" date="2020-08" db="EMBL/GenBank/DDBJ databases">
        <title>Genomic Encyclopedia of Type Strains, Phase IV (KMG-IV): sequencing the most valuable type-strain genomes for metagenomic binning, comparative biology and taxonomic classification.</title>
        <authorList>
            <person name="Goeker M."/>
        </authorList>
    </citation>
    <scope>NUCLEOTIDE SEQUENCE [LARGE SCALE GENOMIC DNA]</scope>
    <source>
        <strain evidence="2 3">DSM 27163</strain>
    </source>
</reference>
<protein>
    <recommendedName>
        <fullName evidence="1">Nudix hydrolase domain-containing protein</fullName>
    </recommendedName>
</protein>
<evidence type="ECO:0000313" key="3">
    <source>
        <dbReference type="Proteomes" id="UP000537161"/>
    </source>
</evidence>
<dbReference type="InterPro" id="IPR040829">
    <property type="entry name" value="Cap16_NUDIX"/>
</dbReference>
<sequence>MPVIEQVVGSLVVDAATGVAKQGVASAFAKLQKERRLIGMSVWRPGGKARISVSALLRIQRDDGCFAVIKNLHRPEDYSAIGGVYKCHPKSGPLELDAFGFIPENRMQGEDVTNDVRGYTRRKFIGKILKWSAEEQSAIERGEECLRREIREELAEETTILPKDFPFDLLRFKYSHQYLKLSSWEQDLAPLTQAQLFRVYDLHGTREAFALFEQISSIPGDEILWVSRNDILDGRCSVHNKPIGAPCELFIRNSIRRMTAAPPNMRPR</sequence>
<organism evidence="2 3">
    <name type="scientific">Sphingopyxis panaciterrulae</name>
    <dbReference type="NCBI Taxonomy" id="462372"/>
    <lineage>
        <taxon>Bacteria</taxon>
        <taxon>Pseudomonadati</taxon>
        <taxon>Pseudomonadota</taxon>
        <taxon>Alphaproteobacteria</taxon>
        <taxon>Sphingomonadales</taxon>
        <taxon>Sphingomonadaceae</taxon>
        <taxon>Sphingopyxis</taxon>
    </lineage>
</organism>
<keyword evidence="3" id="KW-1185">Reference proteome</keyword>
<evidence type="ECO:0000313" key="2">
    <source>
        <dbReference type="EMBL" id="MBB5705013.1"/>
    </source>
</evidence>
<dbReference type="Pfam" id="PF18167">
    <property type="entry name" value="Sa_NUDIX"/>
    <property type="match status" value="1"/>
</dbReference>
<dbReference type="Proteomes" id="UP000537161">
    <property type="component" value="Unassembled WGS sequence"/>
</dbReference>
<comment type="caution">
    <text evidence="2">The sequence shown here is derived from an EMBL/GenBank/DDBJ whole genome shotgun (WGS) entry which is preliminary data.</text>
</comment>
<name>A0A7W9ENX7_9SPHN</name>
<gene>
    <name evidence="2" type="ORF">FHR21_000338</name>
</gene>
<dbReference type="PROSITE" id="PS51462">
    <property type="entry name" value="NUDIX"/>
    <property type="match status" value="1"/>
</dbReference>
<evidence type="ECO:0000259" key="1">
    <source>
        <dbReference type="PROSITE" id="PS51462"/>
    </source>
</evidence>
<dbReference type="AlphaFoldDB" id="A0A7W9ENX7"/>
<dbReference type="EMBL" id="JACIJH010000001">
    <property type="protein sequence ID" value="MBB5705013.1"/>
    <property type="molecule type" value="Genomic_DNA"/>
</dbReference>